<dbReference type="PANTHER" id="PTHR11351:SF3">
    <property type="entry name" value="BLL4393 PROTEIN"/>
    <property type="match status" value="1"/>
</dbReference>
<evidence type="ECO:0000256" key="1">
    <source>
        <dbReference type="ARBA" id="ARBA00004141"/>
    </source>
</evidence>
<dbReference type="GO" id="GO:0016717">
    <property type="term" value="F:oxidoreductase activity, acting on paired donors, with oxidation of a pair of donors resulting in the reduction of molecular oxygen to two molecules of water"/>
    <property type="evidence" value="ECO:0007669"/>
    <property type="project" value="InterPro"/>
</dbReference>
<dbReference type="PANTHER" id="PTHR11351">
    <property type="entry name" value="ACYL-COA DESATURASE"/>
    <property type="match status" value="1"/>
</dbReference>
<evidence type="ECO:0000256" key="4">
    <source>
        <dbReference type="ARBA" id="ARBA00022832"/>
    </source>
</evidence>
<proteinExistence type="inferred from homology"/>
<name>A0A7I7KWA4_9MYCO</name>
<gene>
    <name evidence="10" type="ORF">MCOO_21190</name>
</gene>
<evidence type="ECO:0000256" key="2">
    <source>
        <dbReference type="ARBA" id="ARBA00008749"/>
    </source>
</evidence>
<accession>A0A7I7KWA4</accession>
<dbReference type="RefSeq" id="WP_163776307.1">
    <property type="nucleotide sequence ID" value="NZ_AP022569.1"/>
</dbReference>
<comment type="similarity">
    <text evidence="2">Belongs to the fatty acid desaturase type 2 family.</text>
</comment>
<evidence type="ECO:0000256" key="7">
    <source>
        <dbReference type="ARBA" id="ARBA00023098"/>
    </source>
</evidence>
<sequence length="287" mass="31014">MTRERVLAAFVVVAPAIALITATALWANGIGPSRTDLIVLAVGTLATMAGVELGYHRYFAHRAFTAAPVLVWLLGGLGSSAFLGPVMWWATTHRRHHSVTDREGDPHSPHWPHGGTRGFVHAHAGWLFHSEYTGMTVTAGEVKDLWQNSRTITLHRTYLVWGALGLAIPTLIGFAAGGARGALTGFLWGGMVRLFLVSHLVWAVNSFGHLLGGPARLAHSGQARNSVWLALPAFGGGNHANHHDAPRVYTTRVRWWQIDIGGMLLRGLSMLGLVSDLKRPVSKVSSD</sequence>
<dbReference type="PRINTS" id="PR00075">
    <property type="entry name" value="FACDDSATRASE"/>
</dbReference>
<keyword evidence="6" id="KW-0560">Oxidoreductase</keyword>
<dbReference type="Proteomes" id="UP000465866">
    <property type="component" value="Chromosome"/>
</dbReference>
<keyword evidence="3 9" id="KW-0812">Transmembrane</keyword>
<dbReference type="GO" id="GO:0006631">
    <property type="term" value="P:fatty acid metabolic process"/>
    <property type="evidence" value="ECO:0007669"/>
    <property type="project" value="UniProtKB-KW"/>
</dbReference>
<evidence type="ECO:0000256" key="8">
    <source>
        <dbReference type="ARBA" id="ARBA00023136"/>
    </source>
</evidence>
<dbReference type="GO" id="GO:0016020">
    <property type="term" value="C:membrane"/>
    <property type="evidence" value="ECO:0007669"/>
    <property type="project" value="UniProtKB-SubCell"/>
</dbReference>
<evidence type="ECO:0000313" key="11">
    <source>
        <dbReference type="Proteomes" id="UP000465866"/>
    </source>
</evidence>
<feature type="transmembrane region" description="Helical" evidence="9">
    <location>
        <begin position="158"/>
        <end position="179"/>
    </location>
</feature>
<organism evidence="10 11">
    <name type="scientific">Mycobacterium cookii</name>
    <dbReference type="NCBI Taxonomy" id="1775"/>
    <lineage>
        <taxon>Bacteria</taxon>
        <taxon>Bacillati</taxon>
        <taxon>Actinomycetota</taxon>
        <taxon>Actinomycetes</taxon>
        <taxon>Mycobacteriales</taxon>
        <taxon>Mycobacteriaceae</taxon>
        <taxon>Mycobacterium</taxon>
    </lineage>
</organism>
<evidence type="ECO:0000256" key="5">
    <source>
        <dbReference type="ARBA" id="ARBA00022989"/>
    </source>
</evidence>
<feature type="transmembrane region" description="Helical" evidence="9">
    <location>
        <begin position="37"/>
        <end position="55"/>
    </location>
</feature>
<keyword evidence="5 9" id="KW-1133">Transmembrane helix</keyword>
<evidence type="ECO:0000256" key="6">
    <source>
        <dbReference type="ARBA" id="ARBA00023002"/>
    </source>
</evidence>
<dbReference type="AlphaFoldDB" id="A0A7I7KWA4"/>
<evidence type="ECO:0000256" key="9">
    <source>
        <dbReference type="SAM" id="Phobius"/>
    </source>
</evidence>
<dbReference type="EMBL" id="AP022569">
    <property type="protein sequence ID" value="BBX46104.1"/>
    <property type="molecule type" value="Genomic_DNA"/>
</dbReference>
<dbReference type="InterPro" id="IPR015876">
    <property type="entry name" value="Acyl-CoA_DS"/>
</dbReference>
<comment type="subcellular location">
    <subcellularLocation>
        <location evidence="1">Membrane</location>
        <topology evidence="1">Multi-pass membrane protein</topology>
    </subcellularLocation>
</comment>
<evidence type="ECO:0000313" key="10">
    <source>
        <dbReference type="EMBL" id="BBX46104.1"/>
    </source>
</evidence>
<keyword evidence="8 9" id="KW-0472">Membrane</keyword>
<feature type="transmembrane region" description="Helical" evidence="9">
    <location>
        <begin position="67"/>
        <end position="90"/>
    </location>
</feature>
<dbReference type="KEGG" id="mcoo:MCOO_21190"/>
<evidence type="ECO:0000256" key="3">
    <source>
        <dbReference type="ARBA" id="ARBA00022692"/>
    </source>
</evidence>
<protein>
    <submittedName>
        <fullName evidence="10">Fatty acid desaturase</fullName>
    </submittedName>
</protein>
<keyword evidence="4" id="KW-0276">Fatty acid metabolism</keyword>
<feature type="transmembrane region" description="Helical" evidence="9">
    <location>
        <begin position="186"/>
        <end position="204"/>
    </location>
</feature>
<keyword evidence="7" id="KW-0443">Lipid metabolism</keyword>
<dbReference type="CDD" id="cd03505">
    <property type="entry name" value="Delta9-FADS-like"/>
    <property type="match status" value="1"/>
</dbReference>
<reference evidence="10 11" key="1">
    <citation type="journal article" date="2019" name="Emerg. Microbes Infect.">
        <title>Comprehensive subspecies identification of 175 nontuberculous mycobacteria species based on 7547 genomic profiles.</title>
        <authorList>
            <person name="Matsumoto Y."/>
            <person name="Kinjo T."/>
            <person name="Motooka D."/>
            <person name="Nabeya D."/>
            <person name="Jung N."/>
            <person name="Uechi K."/>
            <person name="Horii T."/>
            <person name="Iida T."/>
            <person name="Fujita J."/>
            <person name="Nakamura S."/>
        </authorList>
    </citation>
    <scope>NUCLEOTIDE SEQUENCE [LARGE SCALE GENOMIC DNA]</scope>
    <source>
        <strain evidence="10 11">JCM 12404</strain>
    </source>
</reference>
<keyword evidence="11" id="KW-1185">Reference proteome</keyword>